<comment type="caution">
    <text evidence="1">The sequence shown here is derived from an EMBL/GenBank/DDBJ whole genome shotgun (WGS) entry which is preliminary data.</text>
</comment>
<organism evidence="1 2">
    <name type="scientific">Burkholderia contaminans</name>
    <dbReference type="NCBI Taxonomy" id="488447"/>
    <lineage>
        <taxon>Bacteria</taxon>
        <taxon>Pseudomonadati</taxon>
        <taxon>Pseudomonadota</taxon>
        <taxon>Betaproteobacteria</taxon>
        <taxon>Burkholderiales</taxon>
        <taxon>Burkholderiaceae</taxon>
        <taxon>Burkholderia</taxon>
        <taxon>Burkholderia cepacia complex</taxon>
    </lineage>
</organism>
<protein>
    <submittedName>
        <fullName evidence="1">Uncharacterized protein</fullName>
    </submittedName>
</protein>
<name>A0AAP4VGZ6_9BURK</name>
<dbReference type="RefSeq" id="WP_137909891.1">
    <property type="nucleotide sequence ID" value="NZ_CADEUY010000001.1"/>
</dbReference>
<sequence length="64" mass="7147">MPGSDAWARPPDFLRALPRLNRGNDCNSACYDRRGIAVVDVVVAVVAVVSARPRDWMRKPVRAR</sequence>
<dbReference type="Proteomes" id="UP001172109">
    <property type="component" value="Unassembled WGS sequence"/>
</dbReference>
<dbReference type="EMBL" id="JAUJQS010000001">
    <property type="protein sequence ID" value="MDN7563041.1"/>
    <property type="molecule type" value="Genomic_DNA"/>
</dbReference>
<proteinExistence type="predicted"/>
<dbReference type="AlphaFoldDB" id="A0AAP4VGZ6"/>
<gene>
    <name evidence="1" type="ORF">QZM56_00810</name>
</gene>
<accession>A0AAP4VGZ6</accession>
<reference evidence="1" key="1">
    <citation type="submission" date="2023-07" db="EMBL/GenBank/DDBJ databases">
        <title>A collection of bacterial strains from the Burkholderia cepacia Research Laboratory and Repository.</title>
        <authorList>
            <person name="Lipuma J."/>
            <person name="Spilker T."/>
            <person name="Caverly L."/>
        </authorList>
    </citation>
    <scope>NUCLEOTIDE SEQUENCE</scope>
    <source>
        <strain evidence="1">AU44979</strain>
    </source>
</reference>
<evidence type="ECO:0000313" key="1">
    <source>
        <dbReference type="EMBL" id="MDN7563041.1"/>
    </source>
</evidence>
<evidence type="ECO:0000313" key="2">
    <source>
        <dbReference type="Proteomes" id="UP001172109"/>
    </source>
</evidence>